<reference evidence="2" key="1">
    <citation type="journal article" date="2020" name="Ecol. Evol.">
        <title>Genome structure and content of the rice root-knot nematode (Meloidogyne graminicola).</title>
        <authorList>
            <person name="Phan N.T."/>
            <person name="Danchin E.G.J."/>
            <person name="Klopp C."/>
            <person name="Perfus-Barbeoch L."/>
            <person name="Kozlowski D.K."/>
            <person name="Koutsovoulos G.D."/>
            <person name="Lopez-Roques C."/>
            <person name="Bouchez O."/>
            <person name="Zahm M."/>
            <person name="Besnard G."/>
            <person name="Bellafiore S."/>
        </authorList>
    </citation>
    <scope>NUCLEOTIDE SEQUENCE</scope>
    <source>
        <strain evidence="2">VN-18</strain>
    </source>
</reference>
<dbReference type="Pfam" id="PF17175">
    <property type="entry name" value="MOLO1"/>
    <property type="match status" value="1"/>
</dbReference>
<protein>
    <submittedName>
        <fullName evidence="2">Uncharacterized protein</fullName>
    </submittedName>
</protein>
<keyword evidence="1" id="KW-0472">Membrane</keyword>
<feature type="transmembrane region" description="Helical" evidence="1">
    <location>
        <begin position="6"/>
        <end position="28"/>
    </location>
</feature>
<name>A0A8T0A418_9BILA</name>
<keyword evidence="3" id="KW-1185">Reference proteome</keyword>
<dbReference type="OrthoDB" id="5900726at2759"/>
<comment type="caution">
    <text evidence="2">The sequence shown here is derived from an EMBL/GenBank/DDBJ whole genome shotgun (WGS) entry which is preliminary data.</text>
</comment>
<dbReference type="InterPro" id="IPR033438">
    <property type="entry name" value="MOLO1"/>
</dbReference>
<accession>A0A8T0A418</accession>
<dbReference type="EMBL" id="JABEBT010000002">
    <property type="protein sequence ID" value="KAF7640059.1"/>
    <property type="molecule type" value="Genomic_DNA"/>
</dbReference>
<keyword evidence="1" id="KW-1133">Transmembrane helix</keyword>
<dbReference type="AlphaFoldDB" id="A0A8T0A418"/>
<evidence type="ECO:0000313" key="2">
    <source>
        <dbReference type="EMBL" id="KAF7640059.1"/>
    </source>
</evidence>
<dbReference type="Proteomes" id="UP000605970">
    <property type="component" value="Unassembled WGS sequence"/>
</dbReference>
<proteinExistence type="predicted"/>
<dbReference type="GO" id="GO:0005892">
    <property type="term" value="C:acetylcholine-gated channel complex"/>
    <property type="evidence" value="ECO:0007669"/>
    <property type="project" value="InterPro"/>
</dbReference>
<keyword evidence="1" id="KW-0812">Transmembrane</keyword>
<gene>
    <name evidence="2" type="ORF">Mgra_00000502</name>
</gene>
<evidence type="ECO:0000313" key="3">
    <source>
        <dbReference type="Proteomes" id="UP000605970"/>
    </source>
</evidence>
<sequence length="160" mass="18217">MQLFIFFPILTISSTFIFLISASSIVRLRSLKNYEINKNNNNNFIGVENCLKELKTGICDPNNILNNNQLNKINNALIELEQSTNVTFYPAPPLWEFENAAKCPSSGLSLSLIIIKKLENPDLATKIISDLHKEWTKKYPCSKTAIILIEYNNQIIIIKN</sequence>
<organism evidence="2 3">
    <name type="scientific">Meloidogyne graminicola</name>
    <dbReference type="NCBI Taxonomy" id="189291"/>
    <lineage>
        <taxon>Eukaryota</taxon>
        <taxon>Metazoa</taxon>
        <taxon>Ecdysozoa</taxon>
        <taxon>Nematoda</taxon>
        <taxon>Chromadorea</taxon>
        <taxon>Rhabditida</taxon>
        <taxon>Tylenchina</taxon>
        <taxon>Tylenchomorpha</taxon>
        <taxon>Tylenchoidea</taxon>
        <taxon>Meloidogynidae</taxon>
        <taxon>Meloidogyninae</taxon>
        <taxon>Meloidogyne</taxon>
    </lineage>
</organism>
<evidence type="ECO:0000256" key="1">
    <source>
        <dbReference type="SAM" id="Phobius"/>
    </source>
</evidence>